<gene>
    <name evidence="1" type="ORF">G7067_06905</name>
</gene>
<evidence type="ECO:0000313" key="2">
    <source>
        <dbReference type="Proteomes" id="UP000501387"/>
    </source>
</evidence>
<dbReference type="KEGG" id="lins:G7067_06905"/>
<dbReference type="Proteomes" id="UP000501387">
    <property type="component" value="Chromosome"/>
</dbReference>
<name>A0A6G8FLZ1_9MICO</name>
<keyword evidence="2" id="KW-1185">Reference proteome</keyword>
<evidence type="ECO:0000313" key="1">
    <source>
        <dbReference type="EMBL" id="QIM17368.1"/>
    </source>
</evidence>
<dbReference type="AlphaFoldDB" id="A0A6G8FLZ1"/>
<dbReference type="EMBL" id="CP049934">
    <property type="protein sequence ID" value="QIM17368.1"/>
    <property type="molecule type" value="Genomic_DNA"/>
</dbReference>
<reference evidence="1 2" key="1">
    <citation type="submission" date="2020-03" db="EMBL/GenBank/DDBJ databases">
        <title>Leucobacter sp. nov., isolated from beetles.</title>
        <authorList>
            <person name="Hyun D.-W."/>
            <person name="Bae J.-W."/>
        </authorList>
    </citation>
    <scope>NUCLEOTIDE SEQUENCE [LARGE SCALE GENOMIC DNA]</scope>
    <source>
        <strain evidence="1 2">HDW9B</strain>
    </source>
</reference>
<organism evidence="1 2">
    <name type="scientific">Leucobacter insecticola</name>
    <dbReference type="NCBI Taxonomy" id="2714934"/>
    <lineage>
        <taxon>Bacteria</taxon>
        <taxon>Bacillati</taxon>
        <taxon>Actinomycetota</taxon>
        <taxon>Actinomycetes</taxon>
        <taxon>Micrococcales</taxon>
        <taxon>Microbacteriaceae</taxon>
        <taxon>Leucobacter</taxon>
    </lineage>
</organism>
<protein>
    <submittedName>
        <fullName evidence="1">DUF4258 domain-containing protein</fullName>
    </submittedName>
</protein>
<accession>A0A6G8FLZ1</accession>
<proteinExistence type="predicted"/>
<sequence length="122" mass="13344">MLVDELLKNGAKVSPEKVVTIFKTPEGRIVWLEKGINSTMEGNPSGLAHIVEVHGAEFAQRGISEAQIPEVLTTAIQEGRIIRYQRQGTGRPVYEFEYGGKTLKLAITIGDNGYIVGANFSK</sequence>